<dbReference type="Pfam" id="PF14506">
    <property type="entry name" value="CppA_N"/>
    <property type="match status" value="1"/>
</dbReference>
<evidence type="ECO:0000259" key="1">
    <source>
        <dbReference type="Pfam" id="PF14506"/>
    </source>
</evidence>
<evidence type="ECO:0000313" key="3">
    <source>
        <dbReference type="EMBL" id="MTB63581.1"/>
    </source>
</evidence>
<dbReference type="Proteomes" id="UP000435060">
    <property type="component" value="Unassembled WGS sequence"/>
</dbReference>
<evidence type="ECO:0000313" key="5">
    <source>
        <dbReference type="Proteomes" id="UP000435060"/>
    </source>
</evidence>
<dbReference type="AlphaFoldDB" id="A0A6I4RFW0"/>
<keyword evidence="5" id="KW-1185">Reference proteome</keyword>
<reference evidence="3 5" key="2">
    <citation type="submission" date="2019-11" db="EMBL/GenBank/DDBJ databases">
        <title>Streptococcis sp. isolated from the respiratory tract of Marmot.</title>
        <authorList>
            <person name="Zhang G."/>
        </authorList>
    </citation>
    <scope>NUCLEOTIDE SEQUENCE [LARGE SCALE GENOMIC DNA]</scope>
    <source>
        <strain evidence="5">zg-86</strain>
        <strain evidence="3">Zg-86</strain>
    </source>
</reference>
<protein>
    <submittedName>
        <fullName evidence="4">Chemotaxis protein</fullName>
    </submittedName>
</protein>
<dbReference type="Proteomes" id="UP000435423">
    <property type="component" value="Unassembled WGS sequence"/>
</dbReference>
<evidence type="ECO:0000259" key="2">
    <source>
        <dbReference type="Pfam" id="PF14507"/>
    </source>
</evidence>
<gene>
    <name evidence="3" type="ORF">GGG87_00965</name>
    <name evidence="4" type="ORF">GGH11_00320</name>
</gene>
<dbReference type="Gene3D" id="3.10.180.40">
    <property type="entry name" value="C3-degrading proteinase like domains"/>
    <property type="match status" value="1"/>
</dbReference>
<dbReference type="InterPro" id="IPR032702">
    <property type="entry name" value="CppA_N"/>
</dbReference>
<sequence length="242" mass="27374">MKEKIMIPAIRINNRRINQAFFEANLGFKTYLEDAAFVELGATASAVTKLVLIESPSMRTRTVVGLKKLHKVVIQVANPLEIEALLARGSRFTKLYKGSNGYAFESISPENDTFLLHAEEDVAKLVEILPPVAFHSIEGFEKLTDFSVEKIILNTPQPEVSRAFYQNILPGQEVVAFREAVGQDLLAEAGETWDIDSLRILVAADMDWSSLEEQLPHSFFKDKKGRFLQTRDESNIELWFEK</sequence>
<dbReference type="Gene3D" id="3.10.180.10">
    <property type="entry name" value="2,3-Dihydroxybiphenyl 1,2-Dioxygenase, domain 1"/>
    <property type="match status" value="1"/>
</dbReference>
<accession>A0A6I4RFW0</accession>
<proteinExistence type="predicted"/>
<dbReference type="EMBL" id="WLCG01000001">
    <property type="protein sequence ID" value="MTB63581.1"/>
    <property type="molecule type" value="Genomic_DNA"/>
</dbReference>
<dbReference type="Pfam" id="PF14507">
    <property type="entry name" value="CppA_C"/>
    <property type="match status" value="1"/>
</dbReference>
<evidence type="ECO:0000313" key="6">
    <source>
        <dbReference type="Proteomes" id="UP000435423"/>
    </source>
</evidence>
<dbReference type="InterPro" id="IPR029068">
    <property type="entry name" value="Glyas_Bleomycin-R_OHBP_Dase"/>
</dbReference>
<reference evidence="4 6" key="1">
    <citation type="submission" date="2019-10" db="EMBL/GenBank/DDBJ databases">
        <title>Streptococcis sp, isolated from the respiratory tract of Marmot.</title>
        <authorList>
            <person name="Zhang G."/>
        </authorList>
    </citation>
    <scope>NUCLEOTIDE SEQUENCE [LARGE SCALE GENOMIC DNA]</scope>
    <source>
        <strain evidence="4">Zg-70</strain>
        <strain evidence="6">zg-70</strain>
    </source>
</reference>
<feature type="domain" description="CppA C-terminal" evidence="2">
    <location>
        <begin position="143"/>
        <end position="240"/>
    </location>
</feature>
<name>A0A6I4RFW0_9STRE</name>
<dbReference type="InterPro" id="IPR032703">
    <property type="entry name" value="CppA_C"/>
</dbReference>
<feature type="domain" description="CppA N-terminal" evidence="1">
    <location>
        <begin position="6"/>
        <end position="128"/>
    </location>
</feature>
<evidence type="ECO:0000313" key="4">
    <source>
        <dbReference type="EMBL" id="MWV55441.1"/>
    </source>
</evidence>
<dbReference type="EMBL" id="WUBJ01000001">
    <property type="protein sequence ID" value="MWV55441.1"/>
    <property type="molecule type" value="Genomic_DNA"/>
</dbReference>
<organism evidence="4 6">
    <name type="scientific">Streptococcus zhangguiae</name>
    <dbReference type="NCBI Taxonomy" id="2664091"/>
    <lineage>
        <taxon>Bacteria</taxon>
        <taxon>Bacillati</taxon>
        <taxon>Bacillota</taxon>
        <taxon>Bacilli</taxon>
        <taxon>Lactobacillales</taxon>
        <taxon>Streptococcaceae</taxon>
        <taxon>Streptococcus</taxon>
    </lineage>
</organism>
<comment type="caution">
    <text evidence="4">The sequence shown here is derived from an EMBL/GenBank/DDBJ whole genome shotgun (WGS) entry which is preliminary data.</text>
</comment>